<organism evidence="1 2">
    <name type="scientific">Paraburkholderia graminis (strain ATCC 700544 / DSM 17151 / LMG 18924 / NCIMB 13744 / C4D1M)</name>
    <dbReference type="NCBI Taxonomy" id="396598"/>
    <lineage>
        <taxon>Bacteria</taxon>
        <taxon>Pseudomonadati</taxon>
        <taxon>Pseudomonadota</taxon>
        <taxon>Betaproteobacteria</taxon>
        <taxon>Burkholderiales</taxon>
        <taxon>Burkholderiaceae</taxon>
        <taxon>Paraburkholderia</taxon>
    </lineage>
</organism>
<evidence type="ECO:0000313" key="1">
    <source>
        <dbReference type="EMBL" id="EDT06648.1"/>
    </source>
</evidence>
<protein>
    <submittedName>
        <fullName evidence="1">Addiction module killer protein</fullName>
    </submittedName>
</protein>
<dbReference type="NCBIfam" id="TIGR02683">
    <property type="entry name" value="upstrm_HI1419"/>
    <property type="match status" value="1"/>
</dbReference>
<dbReference type="Pfam" id="PF05973">
    <property type="entry name" value="Gp49"/>
    <property type="match status" value="1"/>
</dbReference>
<dbReference type="PIRSF" id="PIRSF028744">
    <property type="entry name" value="Addict_mod_HI1419"/>
    <property type="match status" value="1"/>
</dbReference>
<dbReference type="PANTHER" id="PTHR41791">
    <property type="entry name" value="SSL7039 PROTEIN"/>
    <property type="match status" value="1"/>
</dbReference>
<dbReference type="EMBL" id="ABLD01000050">
    <property type="protein sequence ID" value="EDT06648.1"/>
    <property type="molecule type" value="Genomic_DNA"/>
</dbReference>
<dbReference type="InterPro" id="IPR009241">
    <property type="entry name" value="HigB-like"/>
</dbReference>
<gene>
    <name evidence="1" type="ORF">BgramDRAFT_6584</name>
</gene>
<reference evidence="1 2" key="1">
    <citation type="submission" date="2008-03" db="EMBL/GenBank/DDBJ databases">
        <title>Sequencing of the draft genome and assembly of Burkholderia graminis C4D1M.</title>
        <authorList>
            <consortium name="US DOE Joint Genome Institute (JGI-PGF)"/>
            <person name="Copeland A."/>
            <person name="Lucas S."/>
            <person name="Lapidus A."/>
            <person name="Glavina del Rio T."/>
            <person name="Dalin E."/>
            <person name="Tice H."/>
            <person name="Bruce D."/>
            <person name="Goodwin L."/>
            <person name="Pitluck S."/>
            <person name="Larimer F."/>
            <person name="Land M.L."/>
            <person name="Hauser L."/>
            <person name="Tiedje J."/>
            <person name="Richardson P."/>
        </authorList>
    </citation>
    <scope>NUCLEOTIDE SEQUENCE [LARGE SCALE GENOMIC DNA]</scope>
    <source>
        <strain evidence="2">ATCC 700544 / DSM 17151 / LMG 18924 / NCIMB 13744 / C4D1M</strain>
    </source>
</reference>
<dbReference type="AlphaFoldDB" id="B1GB47"/>
<proteinExistence type="predicted"/>
<evidence type="ECO:0000313" key="2">
    <source>
        <dbReference type="Proteomes" id="UP000005045"/>
    </source>
</evidence>
<accession>B1GB47</accession>
<comment type="caution">
    <text evidence="1">The sequence shown here is derived from an EMBL/GenBank/DDBJ whole genome shotgun (WGS) entry which is preliminary data.</text>
</comment>
<dbReference type="InterPro" id="IPR014056">
    <property type="entry name" value="TypeIITA-like_toxin_pred"/>
</dbReference>
<name>B1GB47_PARG4</name>
<dbReference type="PANTHER" id="PTHR41791:SF1">
    <property type="entry name" value="SSL7039 PROTEIN"/>
    <property type="match status" value="1"/>
</dbReference>
<dbReference type="Proteomes" id="UP000005045">
    <property type="component" value="Unassembled WGS sequence"/>
</dbReference>
<keyword evidence="2" id="KW-1185">Reference proteome</keyword>
<sequence length="104" mass="11540">MGYNPSMTKLIITPEFDTWLSRVRDRLAATAIVGRLSRARLGNLGHWRAVGDGVSEMKIDVGKGYRVYFTQRGDVLVIILCGGDKSTQAADIKRAKVIAKELEF</sequence>